<dbReference type="OrthoDB" id="8613813at2"/>
<name>A0A157ZLL8_9BURK</name>
<dbReference type="STRING" id="1777137.AWB76_00910"/>
<dbReference type="RefSeq" id="WP_157696047.1">
    <property type="nucleotide sequence ID" value="NZ_FCOI02000002.1"/>
</dbReference>
<reference evidence="2" key="1">
    <citation type="submission" date="2016-01" db="EMBL/GenBank/DDBJ databases">
        <authorList>
            <person name="Peeters Charlotte."/>
        </authorList>
    </citation>
    <scope>NUCLEOTIDE SEQUENCE [LARGE SCALE GENOMIC DNA]</scope>
</reference>
<keyword evidence="2" id="KW-1185">Reference proteome</keyword>
<dbReference type="PANTHER" id="PTHR10825">
    <property type="entry name" value="RING FINGER DOMAIN-CONTAINING, POLYCOMB GROUP COMPONENT"/>
    <property type="match status" value="1"/>
</dbReference>
<protein>
    <recommendedName>
        <fullName evidence="3">Tail fiber protein</fullName>
    </recommendedName>
</protein>
<accession>A0A157ZLL8</accession>
<evidence type="ECO:0000313" key="2">
    <source>
        <dbReference type="Proteomes" id="UP000054624"/>
    </source>
</evidence>
<dbReference type="GO" id="GO:1990841">
    <property type="term" value="F:promoter-specific chromatin binding"/>
    <property type="evidence" value="ECO:0007669"/>
    <property type="project" value="TreeGrafter"/>
</dbReference>
<dbReference type="Proteomes" id="UP000054624">
    <property type="component" value="Unassembled WGS sequence"/>
</dbReference>
<proteinExistence type="predicted"/>
<dbReference type="PANTHER" id="PTHR10825:SF29">
    <property type="entry name" value="POLYCOMB GROUP RING FINGER PROTEIN 1"/>
    <property type="match status" value="1"/>
</dbReference>
<gene>
    <name evidence="1" type="ORF">AWB76_00910</name>
</gene>
<dbReference type="GO" id="GO:0000122">
    <property type="term" value="P:negative regulation of transcription by RNA polymerase II"/>
    <property type="evidence" value="ECO:0007669"/>
    <property type="project" value="TreeGrafter"/>
</dbReference>
<organism evidence="1 2">
    <name type="scientific">Caballeronia temeraria</name>
    <dbReference type="NCBI Taxonomy" id="1777137"/>
    <lineage>
        <taxon>Bacteria</taxon>
        <taxon>Pseudomonadati</taxon>
        <taxon>Pseudomonadota</taxon>
        <taxon>Betaproteobacteria</taxon>
        <taxon>Burkholderiales</taxon>
        <taxon>Burkholderiaceae</taxon>
        <taxon>Caballeronia</taxon>
    </lineage>
</organism>
<dbReference type="AlphaFoldDB" id="A0A157ZLL8"/>
<sequence length="932" mass="89209">MTTTPRLIFTLKGDGNTLVANFGPFLPLPIDSTIQDVIAAAAAVDGKVDAAAAQAAAASASAAAAATSETNAAASESAASASAGTSATQASNASASSLAAGNSATQAAGSAAAASSSQTAAANSAAAASQSQTAAATSETNAANSAAAAAQSATAASQTFVSLAPVATSGKYADLTGAPAIPAAQVNADWNAASGVAQVLNKPTLFSGSYTDLTNKPTIPAAYTLPTASASTLGGVKVGSGLSITSGVLSATAAAQVNSDWNAVSGAAQILNKPTIPAAYTLPTASASTLGGVMVGSGLSISNGVLSANVQSSGVTTFNTRSGAVTLTASDISGVGKISITDITAATSTTTGALTVGGGLGVGGAAYINTGVTTGYGQFSGSVSCQATTGTGLWVNSSQDSTSNSTGGAVILGGLGVNKNVNVGGTLNAWRITSSNAIPVSSGGTGITSVGTAGQVLGSDGTNMVWTTPSSGSGSGGVAGVSSFNGRTGAVTLTSGDVTGVGGALTAAPTFTGTTNAANLVLTAVPSATSPQLTVKGANGANSTNAAIGLWGTFGGTVSDYGSRLVSTISSGFNGGAWGNEYIDFAINNTTNDTATTANQASAMRLVYGNRLLVNTTTDDGVSNLQVNGAITASTPTAGDNSTKVATTAYVQNAISGLSGGTTGTIPVSQGGTGLTSYTTGQILYASASGTLAGLSDVAAGNVIISGGVGVAPSYGKVSLTTAVAGTLPVGSGGTGLSSYTLGQLLYASTATSLAGLSAVATGSVLLSKGVGVAPAWGQVPLASAVTGTLPLANGGTSTATAPTAGQVLQATSTTAAAWTSQPYDIALYIEGTTTASEVVFRFAAPRAFTWPASLTNSKAIAGTAATATTTFTITRNGTSIGSFAFAAGATSSTFTFSTATTFAVGDAIQITGPATPDATLANIAITFAGTR</sequence>
<evidence type="ECO:0008006" key="3">
    <source>
        <dbReference type="Google" id="ProtNLM"/>
    </source>
</evidence>
<dbReference type="EMBL" id="FCOI02000002">
    <property type="protein sequence ID" value="SAK46424.1"/>
    <property type="molecule type" value="Genomic_DNA"/>
</dbReference>
<evidence type="ECO:0000313" key="1">
    <source>
        <dbReference type="EMBL" id="SAK46424.1"/>
    </source>
</evidence>